<proteinExistence type="predicted"/>
<evidence type="ECO:0000313" key="2">
    <source>
        <dbReference type="Proteomes" id="UP000293483"/>
    </source>
</evidence>
<dbReference type="AlphaFoldDB" id="A0A4Q7ANU9"/>
<dbReference type="InterPro" id="IPR016181">
    <property type="entry name" value="Acyl_CoA_acyltransferase"/>
</dbReference>
<reference evidence="1 2" key="1">
    <citation type="submission" date="2019-02" db="EMBL/GenBank/DDBJ databases">
        <title>The Batch Genome Submission of Acinetobacter spp. strains.</title>
        <authorList>
            <person name="Qin J."/>
            <person name="Hu Y."/>
            <person name="Ye H."/>
            <person name="Wei L."/>
            <person name="Feng Y."/>
            <person name="Zong Z."/>
        </authorList>
    </citation>
    <scope>NUCLEOTIDE SEQUENCE [LARGE SCALE GENOMIC DNA]</scope>
    <source>
        <strain evidence="1 2">WCHABo060081</strain>
    </source>
</reference>
<protein>
    <submittedName>
        <fullName evidence="1">N-acetyltransferase</fullName>
    </submittedName>
</protein>
<dbReference type="Gene3D" id="3.40.630.30">
    <property type="match status" value="1"/>
</dbReference>
<organism evidence="1 2">
    <name type="scientific">Acinetobacter bouvetii</name>
    <dbReference type="NCBI Taxonomy" id="202951"/>
    <lineage>
        <taxon>Bacteria</taxon>
        <taxon>Pseudomonadati</taxon>
        <taxon>Pseudomonadota</taxon>
        <taxon>Gammaproteobacteria</taxon>
        <taxon>Moraxellales</taxon>
        <taxon>Moraxellaceae</taxon>
        <taxon>Acinetobacter</taxon>
    </lineage>
</organism>
<dbReference type="EMBL" id="SGSU01000043">
    <property type="protein sequence ID" value="RZG63644.1"/>
    <property type="molecule type" value="Genomic_DNA"/>
</dbReference>
<dbReference type="SUPFAM" id="SSF55729">
    <property type="entry name" value="Acyl-CoA N-acyltransferases (Nat)"/>
    <property type="match status" value="1"/>
</dbReference>
<dbReference type="Proteomes" id="UP000293483">
    <property type="component" value="Unassembled WGS sequence"/>
</dbReference>
<accession>A0A4Q7ANU9</accession>
<keyword evidence="1" id="KW-0808">Transferase</keyword>
<comment type="caution">
    <text evidence="1">The sequence shown here is derived from an EMBL/GenBank/DDBJ whole genome shotgun (WGS) entry which is preliminary data.</text>
</comment>
<sequence>MGFEVKKFKDINLNDSFFDSLKADYAEFSEWFNKKSENKALIHFDENNQLNGFLYLKIESEELDIIPPQGLLKRLKVGTMKIDAHGTRLGERFIKKLFDYATYRKVEEIYVTIFPKHESLINLFKKYDFEVTGVKISNNGNENVLSRKFSGDEVKYTYPFIEHNQSSNIYFLSIYPAYHSRLFPDSILKSEDGSIVKDISYSNSIHKIYIAGMRGMENIKVNDIIVIYRTAENGQSAHYTSVFTSICVIEEYKNINEFTSYDDFYGYCKKYSIFNDEELTKIYKEKKYTHIIKMTYNIALNKRINRAKLIEMGIMSNKNGFYSGFGSINFQQLSNVLIEGQVNESIIIDKA</sequence>
<gene>
    <name evidence="1" type="ORF">EXE25_18935</name>
</gene>
<dbReference type="GO" id="GO:0016740">
    <property type="term" value="F:transferase activity"/>
    <property type="evidence" value="ECO:0007669"/>
    <property type="project" value="UniProtKB-KW"/>
</dbReference>
<evidence type="ECO:0000313" key="1">
    <source>
        <dbReference type="EMBL" id="RZG63644.1"/>
    </source>
</evidence>
<name>A0A4Q7ANU9_9GAMM</name>
<dbReference type="RefSeq" id="WP_130148940.1">
    <property type="nucleotide sequence ID" value="NZ_SGSU01000043.1"/>
</dbReference>